<reference evidence="2" key="1">
    <citation type="journal article" date="2020" name="Ecol. Evol.">
        <title>Genome structure and content of the rice root-knot nematode (Meloidogyne graminicola).</title>
        <authorList>
            <person name="Phan N.T."/>
            <person name="Danchin E.G.J."/>
            <person name="Klopp C."/>
            <person name="Perfus-Barbeoch L."/>
            <person name="Kozlowski D.K."/>
            <person name="Koutsovoulos G.D."/>
            <person name="Lopez-Roques C."/>
            <person name="Bouchez O."/>
            <person name="Zahm M."/>
            <person name="Besnard G."/>
            <person name="Bellafiore S."/>
        </authorList>
    </citation>
    <scope>NUCLEOTIDE SEQUENCE</scope>
    <source>
        <strain evidence="2">VN-18</strain>
    </source>
</reference>
<feature type="transmembrane region" description="Helical" evidence="1">
    <location>
        <begin position="16"/>
        <end position="37"/>
    </location>
</feature>
<keyword evidence="1" id="KW-0812">Transmembrane</keyword>
<keyword evidence="1" id="KW-1133">Transmembrane helix</keyword>
<evidence type="ECO:0000313" key="3">
    <source>
        <dbReference type="Proteomes" id="UP000605970"/>
    </source>
</evidence>
<protein>
    <submittedName>
        <fullName evidence="2">Uncharacterized protein</fullName>
    </submittedName>
</protein>
<proteinExistence type="predicted"/>
<dbReference type="EMBL" id="JABEBT010000017">
    <property type="protein sequence ID" value="KAF7637844.1"/>
    <property type="molecule type" value="Genomic_DNA"/>
</dbReference>
<comment type="caution">
    <text evidence="2">The sequence shown here is derived from an EMBL/GenBank/DDBJ whole genome shotgun (WGS) entry which is preliminary data.</text>
</comment>
<dbReference type="AlphaFoldDB" id="A0A8S9ZXG1"/>
<keyword evidence="3" id="KW-1185">Reference proteome</keyword>
<evidence type="ECO:0000313" key="2">
    <source>
        <dbReference type="EMBL" id="KAF7637844.1"/>
    </source>
</evidence>
<accession>A0A8S9ZXG1</accession>
<dbReference type="Proteomes" id="UP000605970">
    <property type="component" value="Unassembled WGS sequence"/>
</dbReference>
<sequence>MYSSRIFNNYSNKLNIINNIIILFSLLFLTITIENCYKVNSIIHHPYTQNKFVLPSILFTQRRHQNKRMAEIGKRERIILDSLGGNDFLIKRSEILNK</sequence>
<evidence type="ECO:0000256" key="1">
    <source>
        <dbReference type="SAM" id="Phobius"/>
    </source>
</evidence>
<name>A0A8S9ZXG1_9BILA</name>
<dbReference type="OrthoDB" id="5901466at2759"/>
<gene>
    <name evidence="2" type="ORF">Mgra_00002819</name>
</gene>
<keyword evidence="1" id="KW-0472">Membrane</keyword>
<organism evidence="2 3">
    <name type="scientific">Meloidogyne graminicola</name>
    <dbReference type="NCBI Taxonomy" id="189291"/>
    <lineage>
        <taxon>Eukaryota</taxon>
        <taxon>Metazoa</taxon>
        <taxon>Ecdysozoa</taxon>
        <taxon>Nematoda</taxon>
        <taxon>Chromadorea</taxon>
        <taxon>Rhabditida</taxon>
        <taxon>Tylenchina</taxon>
        <taxon>Tylenchomorpha</taxon>
        <taxon>Tylenchoidea</taxon>
        <taxon>Meloidogynidae</taxon>
        <taxon>Meloidogyninae</taxon>
        <taxon>Meloidogyne</taxon>
    </lineage>
</organism>